<dbReference type="GeneID" id="56081625"/>
<dbReference type="InterPro" id="IPR052164">
    <property type="entry name" value="Anthracycline_SecMetBiosynth"/>
</dbReference>
<dbReference type="PANTHER" id="PTHR33993:SF2">
    <property type="entry name" value="VOC DOMAIN-CONTAINING PROTEIN"/>
    <property type="match status" value="1"/>
</dbReference>
<dbReference type="Proteomes" id="UP000509346">
    <property type="component" value="Chromosome"/>
</dbReference>
<dbReference type="InterPro" id="IPR004360">
    <property type="entry name" value="Glyas_Fos-R_dOase_dom"/>
</dbReference>
<proteinExistence type="predicted"/>
<dbReference type="RefSeq" id="WP_179920579.1">
    <property type="nucleotide sequence ID" value="NZ_CP058909.1"/>
</dbReference>
<evidence type="ECO:0000259" key="1">
    <source>
        <dbReference type="PROSITE" id="PS51819"/>
    </source>
</evidence>
<dbReference type="EMBL" id="CP058909">
    <property type="protein sequence ID" value="QLH80757.1"/>
    <property type="molecule type" value="Genomic_DNA"/>
</dbReference>
<dbReference type="AlphaFoldDB" id="A0A7D5P4P8"/>
<dbReference type="Gene3D" id="3.10.180.10">
    <property type="entry name" value="2,3-Dihydroxybiphenyl 1,2-Dioxygenase, domain 1"/>
    <property type="match status" value="1"/>
</dbReference>
<reference evidence="2 3" key="1">
    <citation type="submission" date="2020-07" db="EMBL/GenBank/DDBJ databases">
        <title>Halosimplex litoreum sp. nov. and Halosimplex rubrum sp. nov., isolated from different salt environments.</title>
        <authorList>
            <person name="Cui H."/>
        </authorList>
    </citation>
    <scope>NUCLEOTIDE SEQUENCE [LARGE SCALE GENOMIC DNA]</scope>
    <source>
        <strain evidence="2 3">R2</strain>
    </source>
</reference>
<protein>
    <submittedName>
        <fullName evidence="2">VOC family protein</fullName>
    </submittedName>
</protein>
<sequence>MSTDAQDPEPRMELTTVYVGVEDMDRALEFYEALFGTEPAQADDRFSTFAFDGVDFGLYDASADGGSVEYGDNCVPNFEVGDVDAAFERVSELAPEVVHGIVDIDGYRCFHVRDTEGNTVEIFGVDGK</sequence>
<dbReference type="Pfam" id="PF00903">
    <property type="entry name" value="Glyoxalase"/>
    <property type="match status" value="1"/>
</dbReference>
<evidence type="ECO:0000313" key="3">
    <source>
        <dbReference type="Proteomes" id="UP000509346"/>
    </source>
</evidence>
<accession>A0A7D5P4P8</accession>
<keyword evidence="3" id="KW-1185">Reference proteome</keyword>
<dbReference type="KEGG" id="hpel:HZS54_03510"/>
<dbReference type="InterPro" id="IPR037523">
    <property type="entry name" value="VOC_core"/>
</dbReference>
<dbReference type="PROSITE" id="PS51819">
    <property type="entry name" value="VOC"/>
    <property type="match status" value="1"/>
</dbReference>
<dbReference type="PANTHER" id="PTHR33993">
    <property type="entry name" value="GLYOXALASE-RELATED"/>
    <property type="match status" value="1"/>
</dbReference>
<feature type="domain" description="VOC" evidence="1">
    <location>
        <begin position="11"/>
        <end position="125"/>
    </location>
</feature>
<evidence type="ECO:0000313" key="2">
    <source>
        <dbReference type="EMBL" id="QLH80757.1"/>
    </source>
</evidence>
<dbReference type="SUPFAM" id="SSF54593">
    <property type="entry name" value="Glyoxalase/Bleomycin resistance protein/Dihydroxybiphenyl dioxygenase"/>
    <property type="match status" value="1"/>
</dbReference>
<dbReference type="OrthoDB" id="358887at2157"/>
<organism evidence="2 3">
    <name type="scientific">Halosimplex pelagicum</name>
    <dbReference type="NCBI Taxonomy" id="869886"/>
    <lineage>
        <taxon>Archaea</taxon>
        <taxon>Methanobacteriati</taxon>
        <taxon>Methanobacteriota</taxon>
        <taxon>Stenosarchaea group</taxon>
        <taxon>Halobacteria</taxon>
        <taxon>Halobacteriales</taxon>
        <taxon>Haloarculaceae</taxon>
        <taxon>Halosimplex</taxon>
    </lineage>
</organism>
<gene>
    <name evidence="2" type="ORF">HZS54_03510</name>
</gene>
<name>A0A7D5P4P8_9EURY</name>
<dbReference type="InterPro" id="IPR029068">
    <property type="entry name" value="Glyas_Bleomycin-R_OHBP_Dase"/>
</dbReference>